<dbReference type="Proteomes" id="UP000828390">
    <property type="component" value="Unassembled WGS sequence"/>
</dbReference>
<organism evidence="1 2">
    <name type="scientific">Dreissena polymorpha</name>
    <name type="common">Zebra mussel</name>
    <name type="synonym">Mytilus polymorpha</name>
    <dbReference type="NCBI Taxonomy" id="45954"/>
    <lineage>
        <taxon>Eukaryota</taxon>
        <taxon>Metazoa</taxon>
        <taxon>Spiralia</taxon>
        <taxon>Lophotrochozoa</taxon>
        <taxon>Mollusca</taxon>
        <taxon>Bivalvia</taxon>
        <taxon>Autobranchia</taxon>
        <taxon>Heteroconchia</taxon>
        <taxon>Euheterodonta</taxon>
        <taxon>Imparidentia</taxon>
        <taxon>Neoheterodontei</taxon>
        <taxon>Myida</taxon>
        <taxon>Dreissenoidea</taxon>
        <taxon>Dreissenidae</taxon>
        <taxon>Dreissena</taxon>
    </lineage>
</organism>
<reference evidence="1" key="1">
    <citation type="journal article" date="2019" name="bioRxiv">
        <title>The Genome of the Zebra Mussel, Dreissena polymorpha: A Resource for Invasive Species Research.</title>
        <authorList>
            <person name="McCartney M.A."/>
            <person name="Auch B."/>
            <person name="Kono T."/>
            <person name="Mallez S."/>
            <person name="Zhang Y."/>
            <person name="Obille A."/>
            <person name="Becker A."/>
            <person name="Abrahante J.E."/>
            <person name="Garbe J."/>
            <person name="Badalamenti J.P."/>
            <person name="Herman A."/>
            <person name="Mangelson H."/>
            <person name="Liachko I."/>
            <person name="Sullivan S."/>
            <person name="Sone E.D."/>
            <person name="Koren S."/>
            <person name="Silverstein K.A.T."/>
            <person name="Beckman K.B."/>
            <person name="Gohl D.M."/>
        </authorList>
    </citation>
    <scope>NUCLEOTIDE SEQUENCE</scope>
    <source>
        <strain evidence="1">Duluth1</strain>
        <tissue evidence="1">Whole animal</tissue>
    </source>
</reference>
<gene>
    <name evidence="1" type="ORF">DPMN_013527</name>
</gene>
<accession>A0A9D4S2K3</accession>
<comment type="caution">
    <text evidence="1">The sequence shown here is derived from an EMBL/GenBank/DDBJ whole genome shotgun (WGS) entry which is preliminary data.</text>
</comment>
<name>A0A9D4S2K3_DREPO</name>
<sequence>MSKVEEANWKPDCNVSSEINDIKTQVKDINHKLANVASTVDRSIEEINTKLKQSLEKDDTRMRETMKDLR</sequence>
<protein>
    <submittedName>
        <fullName evidence="1">Uncharacterized protein</fullName>
    </submittedName>
</protein>
<evidence type="ECO:0000313" key="1">
    <source>
        <dbReference type="EMBL" id="KAH3889471.1"/>
    </source>
</evidence>
<reference evidence="1" key="2">
    <citation type="submission" date="2020-11" db="EMBL/GenBank/DDBJ databases">
        <authorList>
            <person name="McCartney M.A."/>
            <person name="Auch B."/>
            <person name="Kono T."/>
            <person name="Mallez S."/>
            <person name="Becker A."/>
            <person name="Gohl D.M."/>
            <person name="Silverstein K.A.T."/>
            <person name="Koren S."/>
            <person name="Bechman K.B."/>
            <person name="Herman A."/>
            <person name="Abrahante J.E."/>
            <person name="Garbe J."/>
        </authorList>
    </citation>
    <scope>NUCLEOTIDE SEQUENCE</scope>
    <source>
        <strain evidence="1">Duluth1</strain>
        <tissue evidence="1">Whole animal</tissue>
    </source>
</reference>
<keyword evidence="2" id="KW-1185">Reference proteome</keyword>
<dbReference type="EMBL" id="JAIWYP010000001">
    <property type="protein sequence ID" value="KAH3889471.1"/>
    <property type="molecule type" value="Genomic_DNA"/>
</dbReference>
<proteinExistence type="predicted"/>
<dbReference type="AlphaFoldDB" id="A0A9D4S2K3"/>
<evidence type="ECO:0000313" key="2">
    <source>
        <dbReference type="Proteomes" id="UP000828390"/>
    </source>
</evidence>